<proteinExistence type="inferred from homology"/>
<accession>A0A7V7RSN3</accession>
<dbReference type="Proteomes" id="UP000441354">
    <property type="component" value="Unassembled WGS sequence"/>
</dbReference>
<feature type="transmembrane region" description="Helical" evidence="8">
    <location>
        <begin position="42"/>
        <end position="63"/>
    </location>
</feature>
<evidence type="ECO:0000256" key="4">
    <source>
        <dbReference type="ARBA" id="ARBA00022544"/>
    </source>
</evidence>
<feature type="transmembrane region" description="Helical" evidence="8">
    <location>
        <begin position="12"/>
        <end position="30"/>
    </location>
</feature>
<protein>
    <submittedName>
        <fullName evidence="9">GerAB/ArcD/ProY family transporter</fullName>
    </submittedName>
</protein>
<dbReference type="PANTHER" id="PTHR34975:SF2">
    <property type="entry name" value="SPORE GERMINATION PROTEIN A2"/>
    <property type="match status" value="1"/>
</dbReference>
<dbReference type="GO" id="GO:0009847">
    <property type="term" value="P:spore germination"/>
    <property type="evidence" value="ECO:0007669"/>
    <property type="project" value="InterPro"/>
</dbReference>
<gene>
    <name evidence="9" type="ORF">F7732_03590</name>
</gene>
<dbReference type="OrthoDB" id="2381188at2"/>
<evidence type="ECO:0000313" key="9">
    <source>
        <dbReference type="EMBL" id="KAB2335932.1"/>
    </source>
</evidence>
<evidence type="ECO:0000256" key="6">
    <source>
        <dbReference type="ARBA" id="ARBA00022989"/>
    </source>
</evidence>
<keyword evidence="3" id="KW-0813">Transport</keyword>
<dbReference type="InterPro" id="IPR004761">
    <property type="entry name" value="Spore_GerAB"/>
</dbReference>
<keyword evidence="7 8" id="KW-0472">Membrane</keyword>
<feature type="transmembrane region" description="Helical" evidence="8">
    <location>
        <begin position="107"/>
        <end position="136"/>
    </location>
</feature>
<feature type="transmembrane region" description="Helical" evidence="8">
    <location>
        <begin position="148"/>
        <end position="167"/>
    </location>
</feature>
<evidence type="ECO:0000256" key="8">
    <source>
        <dbReference type="SAM" id="Phobius"/>
    </source>
</evidence>
<comment type="similarity">
    <text evidence="2">Belongs to the amino acid-polyamine-organocation (APC) superfamily. Spore germination protein (SGP) (TC 2.A.3.9) family.</text>
</comment>
<dbReference type="AlphaFoldDB" id="A0A7V7RSN3"/>
<name>A0A7V7RSN3_9BACI</name>
<evidence type="ECO:0000256" key="1">
    <source>
        <dbReference type="ARBA" id="ARBA00004141"/>
    </source>
</evidence>
<dbReference type="EMBL" id="WBOT01000001">
    <property type="protein sequence ID" value="KAB2335932.1"/>
    <property type="molecule type" value="Genomic_DNA"/>
</dbReference>
<dbReference type="RefSeq" id="WP_151572620.1">
    <property type="nucleotide sequence ID" value="NZ_WBOT01000001.1"/>
</dbReference>
<sequence length="377" mass="42905">MQNLIKVLIPRQILLLLILSTGLLNHVILIPNLLSASGRDSWISVIVAYPISILFLLLVHYIVKNTPSNGFFSYISEQIGKPFSIFLSIPVIVYLLISSFITLQDFIIWLNVYFLADSSLFMITSVLILACFLFTFVGIKQMAISSGFLLPFVMLLGIMIALINTDIKDPSLLFPVLSNGLTPILKGVVYSLAGLLEIYLIILLLPFSQEPIRFRHLFILLTLLTGLTLGPLTASIMEFGPTEAENYQYPAYEQWRVLNIGEFINHLDFFALFQWLSGAVIRVGLLMYLLGLFISNNLNHYRLNNKLVAFIYSILFCLLVFIKVDSQVINNFIYTYFLPACCIFFAIYILVSSMLIFVLKKRGEHFDKINKHQTNRT</sequence>
<dbReference type="GO" id="GO:0016020">
    <property type="term" value="C:membrane"/>
    <property type="evidence" value="ECO:0007669"/>
    <property type="project" value="UniProtKB-SubCell"/>
</dbReference>
<feature type="transmembrane region" description="Helical" evidence="8">
    <location>
        <begin position="83"/>
        <end position="101"/>
    </location>
</feature>
<evidence type="ECO:0000256" key="5">
    <source>
        <dbReference type="ARBA" id="ARBA00022692"/>
    </source>
</evidence>
<feature type="transmembrane region" description="Helical" evidence="8">
    <location>
        <begin position="217"/>
        <end position="237"/>
    </location>
</feature>
<evidence type="ECO:0000256" key="3">
    <source>
        <dbReference type="ARBA" id="ARBA00022448"/>
    </source>
</evidence>
<comment type="subcellular location">
    <subcellularLocation>
        <location evidence="1">Membrane</location>
        <topology evidence="1">Multi-pass membrane protein</topology>
    </subcellularLocation>
</comment>
<evidence type="ECO:0000256" key="7">
    <source>
        <dbReference type="ARBA" id="ARBA00023136"/>
    </source>
</evidence>
<dbReference type="NCBIfam" id="TIGR00912">
    <property type="entry name" value="2A0309"/>
    <property type="match status" value="1"/>
</dbReference>
<keyword evidence="6 8" id="KW-1133">Transmembrane helix</keyword>
<dbReference type="PANTHER" id="PTHR34975">
    <property type="entry name" value="SPORE GERMINATION PROTEIN A2"/>
    <property type="match status" value="1"/>
</dbReference>
<keyword evidence="4" id="KW-0309">Germination</keyword>
<keyword evidence="5 8" id="KW-0812">Transmembrane</keyword>
<organism evidence="9 10">
    <name type="scientific">Bacillus mesophilum</name>
    <dbReference type="NCBI Taxonomy" id="1071718"/>
    <lineage>
        <taxon>Bacteria</taxon>
        <taxon>Bacillati</taxon>
        <taxon>Bacillota</taxon>
        <taxon>Bacilli</taxon>
        <taxon>Bacillales</taxon>
        <taxon>Bacillaceae</taxon>
        <taxon>Bacillus</taxon>
    </lineage>
</organism>
<dbReference type="Pfam" id="PF03845">
    <property type="entry name" value="Spore_permease"/>
    <property type="match status" value="1"/>
</dbReference>
<evidence type="ECO:0000313" key="10">
    <source>
        <dbReference type="Proteomes" id="UP000441354"/>
    </source>
</evidence>
<feature type="transmembrane region" description="Helical" evidence="8">
    <location>
        <begin position="272"/>
        <end position="295"/>
    </location>
</feature>
<comment type="caution">
    <text evidence="9">The sequence shown here is derived from an EMBL/GenBank/DDBJ whole genome shotgun (WGS) entry which is preliminary data.</text>
</comment>
<evidence type="ECO:0000256" key="2">
    <source>
        <dbReference type="ARBA" id="ARBA00007998"/>
    </source>
</evidence>
<reference evidence="9 10" key="1">
    <citation type="journal article" date="2014" name="Arch. Microbiol.">
        <title>Bacillus mesophilum sp. nov., strain IITR-54T, a novel 4-chlorobiphenyl dechlorinating bacterium.</title>
        <authorList>
            <person name="Manickam N."/>
            <person name="Singh N.K."/>
            <person name="Bajaj A."/>
            <person name="Kumar R.M."/>
            <person name="Kaur G."/>
            <person name="Kaur N."/>
            <person name="Bala M."/>
            <person name="Kumar A."/>
            <person name="Mayilraj S."/>
        </authorList>
    </citation>
    <scope>NUCLEOTIDE SEQUENCE [LARGE SCALE GENOMIC DNA]</scope>
    <source>
        <strain evidence="9 10">IITR-54</strain>
    </source>
</reference>
<feature type="transmembrane region" description="Helical" evidence="8">
    <location>
        <begin position="336"/>
        <end position="359"/>
    </location>
</feature>
<feature type="transmembrane region" description="Helical" evidence="8">
    <location>
        <begin position="187"/>
        <end position="205"/>
    </location>
</feature>
<feature type="transmembrane region" description="Helical" evidence="8">
    <location>
        <begin position="307"/>
        <end position="324"/>
    </location>
</feature>
<keyword evidence="10" id="KW-1185">Reference proteome</keyword>